<name>A0A918EDN4_9PSEU</name>
<dbReference type="Proteomes" id="UP000639606">
    <property type="component" value="Unassembled WGS sequence"/>
</dbReference>
<dbReference type="RefSeq" id="WP_189223444.1">
    <property type="nucleotide sequence ID" value="NZ_BMRG01000004.1"/>
</dbReference>
<dbReference type="NCBIfam" id="TIGR02243">
    <property type="entry name" value="putative baseplate assembly protein"/>
    <property type="match status" value="1"/>
</dbReference>
<evidence type="ECO:0000313" key="2">
    <source>
        <dbReference type="EMBL" id="GGP52265.1"/>
    </source>
</evidence>
<dbReference type="InterPro" id="IPR018392">
    <property type="entry name" value="LysM"/>
</dbReference>
<reference evidence="2" key="1">
    <citation type="journal article" date="2014" name="Int. J. Syst. Evol. Microbiol.">
        <title>Complete genome sequence of Corynebacterium casei LMG S-19264T (=DSM 44701T), isolated from a smear-ripened cheese.</title>
        <authorList>
            <consortium name="US DOE Joint Genome Institute (JGI-PGF)"/>
            <person name="Walter F."/>
            <person name="Albersmeier A."/>
            <person name="Kalinowski J."/>
            <person name="Ruckert C."/>
        </authorList>
    </citation>
    <scope>NUCLEOTIDE SEQUENCE</scope>
    <source>
        <strain evidence="2">JCM 3313</strain>
    </source>
</reference>
<evidence type="ECO:0000259" key="1">
    <source>
        <dbReference type="PROSITE" id="PS51782"/>
    </source>
</evidence>
<gene>
    <name evidence="2" type="ORF">GCM10010185_25440</name>
</gene>
<keyword evidence="3" id="KW-1185">Reference proteome</keyword>
<protein>
    <recommendedName>
        <fullName evidence="1">LysM domain-containing protein</fullName>
    </recommendedName>
</protein>
<dbReference type="AlphaFoldDB" id="A0A918EDN4"/>
<accession>A0A918EDN4</accession>
<comment type="caution">
    <text evidence="2">The sequence shown here is derived from an EMBL/GenBank/DDBJ whole genome shotgun (WGS) entry which is preliminary data.</text>
</comment>
<evidence type="ECO:0000313" key="3">
    <source>
        <dbReference type="Proteomes" id="UP000639606"/>
    </source>
</evidence>
<dbReference type="InterPro" id="IPR011749">
    <property type="entry name" value="CHP02243"/>
</dbReference>
<dbReference type="EMBL" id="BMRG01000004">
    <property type="protein sequence ID" value="GGP52265.1"/>
    <property type="molecule type" value="Genomic_DNA"/>
</dbReference>
<dbReference type="CDD" id="cd00118">
    <property type="entry name" value="LysM"/>
    <property type="match status" value="1"/>
</dbReference>
<sequence>MSGCGCQDCRAAASARTPVEVFTPPAQAALAHRVGTHAEFMATMLARLSSPGYRPLNALTTRALDDPAIGLLDASAVLADLLTFYTERIADEGYLRTATEQRSLELLGRLVGHLPRPGVAAGTYLAYTVDADPTPGRDLEARIPRGARAQSVPGPGEEPQAFESVEDLLARHSWNELRVRTRRPYQLTKDDLADRRAVQLKGVTTNLRPGDRLLFVFGSEAGSQVLEDVAEVAVDRDSDTTTVGKPAPALTNLAELRADLRKWLDELLANPGDVVRRSVILRRFVDGVLQPLRADLGATPEDPGALPTPTRYAARLAEVLERLAEALAVAEHYAHVRKWLEDVRAKVVDQHDKARMLEPPQPEKEETSLYRALSLGTTPPSGSAALLGLGALLGALRTPPSRSPGSSRKLRRDVGQLYGSGSDLAAQLLSALDPRLADDLYTAWRRVDLAAPLALQELLAMRQVATPFAATAPLRTEPVENPQSGQPTTRQVEWNLDVPQTFTATVFYDEAPGEEEPEAEEPKPKDTPSSAELVFQLDANAWRDGIDDLSVEGELDFGPGRVRHSVDEDGAVTLQTEPQLPEHRIVLSRASADDRVTVTLPDDLPDAVVLAANDRQTRWKWDPMTERQVRIDFTRITPAEAGARPSVSVTAFTQARLPSTVLALDAVYEGVGIGSWVVVERPRKRSSTPGVQGLGLVTARVAGVRTIAKQGFGISGKVTELVLDRPWLDALDTRLSDIRDTTIYLRGERLSLAEEPITDDVAGSEVELAELHDGLTPGRWLVVTGERTDLPGGTPGVLGTELAMIASVRQGHDRERPGDKVRTTLTLAAPLAYTYRRETVRLLANVVRATHGAGRDEPIGSGDEGQANQEFLLRQGPLTWLAADNPRGAESTLEVRVDGVRWREVDSFAGRGPTERVYVTRPGEQGSLVVAFGDGVRGARLPTGVENVRARYRVGLGEAGNVGAGRITQLTTRPLGVSAVTNPLPAHGGADRDDANLLRRNIPLGVTAFDRLVSVPDHEDFARARAGIGRASARRLFNGVRQVVHLTVAGVDDIALHDDSDIVTTLRAALAAHGDTGLPVEVAVREPVLLVVSANIGVRPDHYWEVVEPAVRAALLERLGFRNRELGQPAYLSEVLAAAQAVPGVDHVDVDVFAGIPGSVTPVELDALAGSLGRPRTVVPAREAVFEETRYRVAAGGETLTAVAAKHGITVVELVRLNPDITTGDLLENRSVVVFRGVRPAQLAVLSPTVPDTLILKEVRS</sequence>
<feature type="domain" description="LysM" evidence="1">
    <location>
        <begin position="1189"/>
        <end position="1234"/>
    </location>
</feature>
<proteinExistence type="predicted"/>
<reference evidence="2" key="2">
    <citation type="submission" date="2020-09" db="EMBL/GenBank/DDBJ databases">
        <authorList>
            <person name="Sun Q."/>
            <person name="Ohkuma M."/>
        </authorList>
    </citation>
    <scope>NUCLEOTIDE SEQUENCE</scope>
    <source>
        <strain evidence="2">JCM 3313</strain>
    </source>
</reference>
<dbReference type="PROSITE" id="PS51782">
    <property type="entry name" value="LYSM"/>
    <property type="match status" value="1"/>
</dbReference>
<organism evidence="2 3">
    <name type="scientific">Saccharothrix coeruleofusca</name>
    <dbReference type="NCBI Taxonomy" id="33919"/>
    <lineage>
        <taxon>Bacteria</taxon>
        <taxon>Bacillati</taxon>
        <taxon>Actinomycetota</taxon>
        <taxon>Actinomycetes</taxon>
        <taxon>Pseudonocardiales</taxon>
        <taxon>Pseudonocardiaceae</taxon>
        <taxon>Saccharothrix</taxon>
    </lineage>
</organism>